<protein>
    <submittedName>
        <fullName evidence="1">Uncharacterized protein</fullName>
    </submittedName>
</protein>
<sequence>MFAKSFALTGIGNTLHQGLTQHRCTAHRAGQAGVIGHFNNGRNATFCLTDHDAPSVFKFNFGTGITAVADFFFQSLHMNIVLGAIF</sequence>
<accession>A0A645JA99</accession>
<gene>
    <name evidence="1" type="ORF">SDC9_208324</name>
</gene>
<reference evidence="1" key="1">
    <citation type="submission" date="2019-08" db="EMBL/GenBank/DDBJ databases">
        <authorList>
            <person name="Kucharzyk K."/>
            <person name="Murdoch R.W."/>
            <person name="Higgins S."/>
            <person name="Loffler F."/>
        </authorList>
    </citation>
    <scope>NUCLEOTIDE SEQUENCE</scope>
</reference>
<evidence type="ECO:0000313" key="1">
    <source>
        <dbReference type="EMBL" id="MPN60595.1"/>
    </source>
</evidence>
<comment type="caution">
    <text evidence="1">The sequence shown here is derived from an EMBL/GenBank/DDBJ whole genome shotgun (WGS) entry which is preliminary data.</text>
</comment>
<name>A0A645JA99_9ZZZZ</name>
<proteinExistence type="predicted"/>
<dbReference type="AlphaFoldDB" id="A0A645JA99"/>
<dbReference type="EMBL" id="VSSQ01136077">
    <property type="protein sequence ID" value="MPN60595.1"/>
    <property type="molecule type" value="Genomic_DNA"/>
</dbReference>
<organism evidence="1">
    <name type="scientific">bioreactor metagenome</name>
    <dbReference type="NCBI Taxonomy" id="1076179"/>
    <lineage>
        <taxon>unclassified sequences</taxon>
        <taxon>metagenomes</taxon>
        <taxon>ecological metagenomes</taxon>
    </lineage>
</organism>